<evidence type="ECO:0000313" key="8">
    <source>
        <dbReference type="Proteomes" id="UP000615580"/>
    </source>
</evidence>
<dbReference type="Proteomes" id="UP000615580">
    <property type="component" value="Unassembled WGS sequence"/>
</dbReference>
<dbReference type="InterPro" id="IPR036640">
    <property type="entry name" value="ABC1_TM_sf"/>
</dbReference>
<dbReference type="GO" id="GO:0005524">
    <property type="term" value="F:ATP binding"/>
    <property type="evidence" value="ECO:0007669"/>
    <property type="project" value="UniProtKB-KW"/>
</dbReference>
<dbReference type="PROSITE" id="PS50929">
    <property type="entry name" value="ABC_TM1F"/>
    <property type="match status" value="1"/>
</dbReference>
<evidence type="ECO:0000313" key="7">
    <source>
        <dbReference type="EMBL" id="MBG9354257.1"/>
    </source>
</evidence>
<comment type="caution">
    <text evidence="7">The sequence shown here is derived from an EMBL/GenBank/DDBJ whole genome shotgun (WGS) entry which is preliminary data.</text>
</comment>
<dbReference type="InterPro" id="IPR011527">
    <property type="entry name" value="ABC1_TM_dom"/>
</dbReference>
<keyword evidence="2 5" id="KW-0812">Transmembrane</keyword>
<evidence type="ECO:0000256" key="2">
    <source>
        <dbReference type="ARBA" id="ARBA00022692"/>
    </source>
</evidence>
<feature type="transmembrane region" description="Helical" evidence="5">
    <location>
        <begin position="67"/>
        <end position="85"/>
    </location>
</feature>
<evidence type="ECO:0000256" key="3">
    <source>
        <dbReference type="ARBA" id="ARBA00022989"/>
    </source>
</evidence>
<keyword evidence="4 5" id="KW-0472">Membrane</keyword>
<keyword evidence="7" id="KW-0547">Nucleotide-binding</keyword>
<protein>
    <submittedName>
        <fullName evidence="7">ABC transporter ATP-binding protein</fullName>
    </submittedName>
</protein>
<comment type="subcellular location">
    <subcellularLocation>
        <location evidence="1">Cell membrane</location>
        <topology evidence="1">Multi-pass membrane protein</topology>
    </subcellularLocation>
</comment>
<reference evidence="7 8" key="1">
    <citation type="journal article" date="2020" name="J. Clin. Microbiol.">
        <title>Assessing the Genetic Diversity of Austrian Corynebacterium diphtheriae Clinical Isolates, 2011-2019.</title>
        <authorList>
            <person name="Schaeffer J."/>
            <person name="Huhulescu S."/>
            <person name="Stoeger A."/>
            <person name="Allerberger F."/>
            <person name="Ruppitsch W."/>
        </authorList>
    </citation>
    <scope>NUCLEOTIDE SEQUENCE [LARGE SCALE GENOMIC DNA]</scope>
    <source>
        <strain evidence="7 8">04-17</strain>
    </source>
</reference>
<accession>A0ABS0LDH6</accession>
<gene>
    <name evidence="7" type="ORF">I4J41_06485</name>
</gene>
<evidence type="ECO:0000256" key="1">
    <source>
        <dbReference type="ARBA" id="ARBA00004651"/>
    </source>
</evidence>
<organism evidence="7 8">
    <name type="scientific">Corynebacterium belfantii</name>
    <dbReference type="NCBI Taxonomy" id="2014537"/>
    <lineage>
        <taxon>Bacteria</taxon>
        <taxon>Bacillati</taxon>
        <taxon>Actinomycetota</taxon>
        <taxon>Actinomycetes</taxon>
        <taxon>Mycobacteriales</taxon>
        <taxon>Corynebacteriaceae</taxon>
        <taxon>Corynebacterium</taxon>
    </lineage>
</organism>
<dbReference type="SUPFAM" id="SSF90123">
    <property type="entry name" value="ABC transporter transmembrane region"/>
    <property type="match status" value="1"/>
</dbReference>
<keyword evidence="7" id="KW-0067">ATP-binding</keyword>
<sequence>MTTNFAPLQRDRPVRVMRLALTRGGRWWRLSLATLGFMLHQASEATVPILIGVVIDRAVLPRDPGALALWLGVLGAVFLVLSFSYQGASLSMIRIYGRGEHDLRQIAVARVLDTRGMRTRRTGEVLSITTSDTYRVAGVAWNIAEQAAT</sequence>
<dbReference type="EMBL" id="JADQUG010000021">
    <property type="protein sequence ID" value="MBG9354257.1"/>
    <property type="molecule type" value="Genomic_DNA"/>
</dbReference>
<name>A0ABS0LDH6_9CORY</name>
<evidence type="ECO:0000256" key="5">
    <source>
        <dbReference type="SAM" id="Phobius"/>
    </source>
</evidence>
<feature type="non-terminal residue" evidence="7">
    <location>
        <position position="149"/>
    </location>
</feature>
<proteinExistence type="predicted"/>
<keyword evidence="3 5" id="KW-1133">Transmembrane helix</keyword>
<evidence type="ECO:0000256" key="4">
    <source>
        <dbReference type="ARBA" id="ARBA00023136"/>
    </source>
</evidence>
<evidence type="ECO:0000259" key="6">
    <source>
        <dbReference type="PROSITE" id="PS50929"/>
    </source>
</evidence>
<keyword evidence="8" id="KW-1185">Reference proteome</keyword>
<dbReference type="Gene3D" id="1.20.1560.10">
    <property type="entry name" value="ABC transporter type 1, transmembrane domain"/>
    <property type="match status" value="1"/>
</dbReference>
<feature type="domain" description="ABC transmembrane type-1" evidence="6">
    <location>
        <begin position="32"/>
        <end position="149"/>
    </location>
</feature>